<gene>
    <name evidence="3" type="ORF">SLS53_007076</name>
</gene>
<comment type="caution">
    <text evidence="3">The sequence shown here is derived from an EMBL/GenBank/DDBJ whole genome shotgun (WGS) entry which is preliminary data.</text>
</comment>
<evidence type="ECO:0000256" key="1">
    <source>
        <dbReference type="SAM" id="Coils"/>
    </source>
</evidence>
<evidence type="ECO:0000256" key="2">
    <source>
        <dbReference type="SAM" id="MobiDB-lite"/>
    </source>
</evidence>
<organism evidence="3 4">
    <name type="scientific">Cytospora paraplurivora</name>
    <dbReference type="NCBI Taxonomy" id="2898453"/>
    <lineage>
        <taxon>Eukaryota</taxon>
        <taxon>Fungi</taxon>
        <taxon>Dikarya</taxon>
        <taxon>Ascomycota</taxon>
        <taxon>Pezizomycotina</taxon>
        <taxon>Sordariomycetes</taxon>
        <taxon>Sordariomycetidae</taxon>
        <taxon>Diaporthales</taxon>
        <taxon>Cytosporaceae</taxon>
        <taxon>Cytospora</taxon>
    </lineage>
</organism>
<feature type="region of interest" description="Disordered" evidence="2">
    <location>
        <begin position="592"/>
        <end position="728"/>
    </location>
</feature>
<feature type="coiled-coil region" evidence="1">
    <location>
        <begin position="46"/>
        <end position="80"/>
    </location>
</feature>
<feature type="region of interest" description="Disordered" evidence="2">
    <location>
        <begin position="107"/>
        <end position="181"/>
    </location>
</feature>
<protein>
    <submittedName>
        <fullName evidence="3">Uncharacterized protein</fullName>
    </submittedName>
</protein>
<evidence type="ECO:0000313" key="4">
    <source>
        <dbReference type="Proteomes" id="UP001320245"/>
    </source>
</evidence>
<dbReference type="InterPro" id="IPR022190">
    <property type="entry name" value="DUF3716"/>
</dbReference>
<dbReference type="Pfam" id="PF12511">
    <property type="entry name" value="DUF3716"/>
    <property type="match status" value="1"/>
</dbReference>
<feature type="compositionally biased region" description="Polar residues" evidence="2">
    <location>
        <begin position="107"/>
        <end position="124"/>
    </location>
</feature>
<proteinExistence type="predicted"/>
<name>A0AAN9U8P4_9PEZI</name>
<dbReference type="EMBL" id="JAJSPL020000034">
    <property type="protein sequence ID" value="KAK7736241.1"/>
    <property type="molecule type" value="Genomic_DNA"/>
</dbReference>
<feature type="compositionally biased region" description="Low complexity" evidence="2">
    <location>
        <begin position="164"/>
        <end position="181"/>
    </location>
</feature>
<sequence>MADNEVQNWAEIEAGYWTDTMRTRADEDRTMNAKFDARTGPFRQRLTELLNEREKLSLALQDVKKQYEAVEAQLDSIGLQFEEAKQLTAVDRERKDESARAWFNYNKARNTASQGDAHPQQNADGRTRRGSKGSVPNGHAQEPSTNGFSPVNGDNRDNGKVNQPASSDSSPLSEPPDVSLPDMLYTGAEIFGPEGNRLGAIKRINLENKYTRQIVQLPVQRHVVVRPGRKFTQETLDSIYEPNDAKGAKWLSCMIQATGEEQDVPCMSCLNRAGTWVGCVVVGGEDFPRCANCEWNRQGCAGSSYHQDRSKDPDLQQNPYQTGTDSPYSENATHDPREDTSSGGFTPVNGGASHRISATDATAPSSAPSKRTSLPGGKKGGRKSLPNMATSGRDKESLEPNDESMTNAESFVEAEDPGPEITKETLALRDNGVEFTEPEIMRGVPLERISPDHPYWDPKWEGLDQIVEEKLDSWKKKLEECLAQQKNRFLAGRQVNRGKTTIKFLQEADFHPYQLVGKNWISKGLVSYDTIFRLAQVIEELPKLGINCTPVEWVRQRMHELYIEQGDNFGLARTIHELYHDRKLRALRTKAGFGNIGRPSGVKKGMSTKEAKAAKEPKAKKEAKTKTRDTDESPTKKRRRQSSSSVKQEIEPDGEQQGIPAAVMTMTPRSAKRQRSAHGSRPASSRGNGTVLNGAGDSPTSFAHRPKARLAGQKEDKQDGADYEGYTSTDSYSHDGIMAIDFRITQLKTRGNATNMNHTQYWHYVSHRNSSYFEHQVLRTVNPPSWGVYKEPLNFNLRMNELHSVEYSAQGDCLKIVVRTNPVPGVEHRGDVMALFKRERTLKRFLHFLGEKGVAMVTKPSEDIEKQWNNMESTVLPHGEEDD</sequence>
<evidence type="ECO:0000313" key="3">
    <source>
        <dbReference type="EMBL" id="KAK7736241.1"/>
    </source>
</evidence>
<feature type="region of interest" description="Disordered" evidence="2">
    <location>
        <begin position="302"/>
        <end position="421"/>
    </location>
</feature>
<dbReference type="AlphaFoldDB" id="A0AAN9U8P4"/>
<keyword evidence="4" id="KW-1185">Reference proteome</keyword>
<keyword evidence="1" id="KW-0175">Coiled coil</keyword>
<accession>A0AAN9U8P4</accession>
<feature type="compositionally biased region" description="Basic and acidic residues" evidence="2">
    <location>
        <begin position="607"/>
        <end position="635"/>
    </location>
</feature>
<reference evidence="3 4" key="1">
    <citation type="journal article" date="2023" name="PLoS ONE">
        <title>Cytospora paraplurivora sp. nov. isolated from orchards with fruit tree decline syndrome in Ontario, Canada.</title>
        <authorList>
            <person name="Ilyukhin E."/>
            <person name="Nguyen H.D.T."/>
            <person name="Castle A.J."/>
            <person name="Ellouze W."/>
        </authorList>
    </citation>
    <scope>NUCLEOTIDE SEQUENCE [LARGE SCALE GENOMIC DNA]</scope>
    <source>
        <strain evidence="3 4">FDS-564</strain>
    </source>
</reference>
<feature type="compositionally biased region" description="Low complexity" evidence="2">
    <location>
        <begin position="358"/>
        <end position="369"/>
    </location>
</feature>
<dbReference type="Proteomes" id="UP001320245">
    <property type="component" value="Unassembled WGS sequence"/>
</dbReference>
<feature type="compositionally biased region" description="Polar residues" evidence="2">
    <location>
        <begin position="682"/>
        <end position="691"/>
    </location>
</feature>
<feature type="compositionally biased region" description="Polar residues" evidence="2">
    <location>
        <begin position="315"/>
        <end position="331"/>
    </location>
</feature>